<dbReference type="PANTHER" id="PTHR37984:SF5">
    <property type="entry name" value="PROTEIN NYNRIN-LIKE"/>
    <property type="match status" value="1"/>
</dbReference>
<dbReference type="SUPFAM" id="SSF56672">
    <property type="entry name" value="DNA/RNA polymerases"/>
    <property type="match status" value="1"/>
</dbReference>
<reference evidence="2" key="1">
    <citation type="submission" date="2017-05" db="UniProtKB">
        <authorList>
            <consortium name="EnsemblMetazoa"/>
        </authorList>
    </citation>
    <scope>IDENTIFICATION</scope>
</reference>
<evidence type="ECO:0000256" key="1">
    <source>
        <dbReference type="SAM" id="SignalP"/>
    </source>
</evidence>
<proteinExistence type="predicted"/>
<dbReference type="eggNOG" id="KOG0017">
    <property type="taxonomic scope" value="Eukaryota"/>
</dbReference>
<dbReference type="InterPro" id="IPR050951">
    <property type="entry name" value="Retrovirus_Pol_polyprotein"/>
</dbReference>
<evidence type="ECO:0008006" key="3">
    <source>
        <dbReference type="Google" id="ProtNLM"/>
    </source>
</evidence>
<dbReference type="Gene3D" id="3.30.70.270">
    <property type="match status" value="1"/>
</dbReference>
<dbReference type="InterPro" id="IPR043128">
    <property type="entry name" value="Rev_trsase/Diguanyl_cyclase"/>
</dbReference>
<dbReference type="FunFam" id="3.30.70.270:FF:000020">
    <property type="entry name" value="Transposon Tf2-6 polyprotein-like Protein"/>
    <property type="match status" value="1"/>
</dbReference>
<feature type="signal peptide" evidence="1">
    <location>
        <begin position="1"/>
        <end position="15"/>
    </location>
</feature>
<dbReference type="InterPro" id="IPR043502">
    <property type="entry name" value="DNA/RNA_pol_sf"/>
</dbReference>
<evidence type="ECO:0000313" key="2">
    <source>
        <dbReference type="EnsemblMetazoa" id="Aqu2.1.38904_001"/>
    </source>
</evidence>
<name>A0A1X7VGK5_AMPQE</name>
<sequence length="206" mass="23432">MRNLKLSLLVLPAISELRFKLQVNGLDEQSVKEHYPSLIEGLGTFKREYDIKFQHDEQPHTLCTACTVSLPLHKKVKEELDRMEGLGAITKLISLRNGIQAWLNHKGISADPSKTSAIAEMKQPTSLSELRRFMGMVNQLGKFTPHLAELAQPLRELLCTTNAWVWGPSREEAFQNIEDEMVKPTMLSIHHPDAPVLMLQHLDYEL</sequence>
<keyword evidence="1" id="KW-0732">Signal</keyword>
<accession>A0A1X7VGK5</accession>
<dbReference type="InParanoid" id="A0A1X7VGK5"/>
<dbReference type="EnsemblMetazoa" id="Aqu2.1.38904_001">
    <property type="protein sequence ID" value="Aqu2.1.38904_001"/>
    <property type="gene ID" value="Aqu2.1.38904"/>
</dbReference>
<dbReference type="PANTHER" id="PTHR37984">
    <property type="entry name" value="PROTEIN CBG26694"/>
    <property type="match status" value="1"/>
</dbReference>
<dbReference type="AlphaFoldDB" id="A0A1X7VGK5"/>
<organism evidence="2">
    <name type="scientific">Amphimedon queenslandica</name>
    <name type="common">Sponge</name>
    <dbReference type="NCBI Taxonomy" id="400682"/>
    <lineage>
        <taxon>Eukaryota</taxon>
        <taxon>Metazoa</taxon>
        <taxon>Porifera</taxon>
        <taxon>Demospongiae</taxon>
        <taxon>Heteroscleromorpha</taxon>
        <taxon>Haplosclerida</taxon>
        <taxon>Niphatidae</taxon>
        <taxon>Amphimedon</taxon>
    </lineage>
</organism>
<dbReference type="OrthoDB" id="775972at2759"/>
<feature type="chain" id="PRO_5012394890" description="Reverse transcriptase/retrotransposon-derived protein RNase H-like domain-containing protein" evidence="1">
    <location>
        <begin position="16"/>
        <end position="206"/>
    </location>
</feature>
<protein>
    <recommendedName>
        <fullName evidence="3">Reverse transcriptase/retrotransposon-derived protein RNase H-like domain-containing protein</fullName>
    </recommendedName>
</protein>